<protein>
    <submittedName>
        <fullName evidence="1">Uncharacterized protein</fullName>
    </submittedName>
</protein>
<evidence type="ECO:0000313" key="2">
    <source>
        <dbReference type="Proteomes" id="UP000008711"/>
    </source>
</evidence>
<dbReference type="KEGG" id="der:6546199"/>
<keyword evidence="2" id="KW-1185">Reference proteome</keyword>
<reference evidence="1 2" key="2">
    <citation type="journal article" date="2008" name="Bioinformatics">
        <title>Assembly reconciliation.</title>
        <authorList>
            <person name="Zimin A.V."/>
            <person name="Smith D.R."/>
            <person name="Sutton G."/>
            <person name="Yorke J.A."/>
        </authorList>
    </citation>
    <scope>NUCLEOTIDE SEQUENCE [LARGE SCALE GENOMIC DNA]</scope>
    <source>
        <strain evidence="1 2">TSC#14021-0224.01</strain>
    </source>
</reference>
<accession>B3ND62</accession>
<name>B3ND62_DROER</name>
<dbReference type="Proteomes" id="UP000008711">
    <property type="component" value="Unassembled WGS sequence"/>
</dbReference>
<reference evidence="1 2" key="1">
    <citation type="journal article" date="2007" name="Nature">
        <title>Evolution of genes and genomes on the Drosophila phylogeny.</title>
        <authorList>
            <consortium name="Drosophila 12 Genomes Consortium"/>
            <person name="Clark A.G."/>
            <person name="Eisen M.B."/>
            <person name="Smith D.R."/>
            <person name="Bergman C.M."/>
            <person name="Oliver B."/>
            <person name="Markow T.A."/>
            <person name="Kaufman T.C."/>
            <person name="Kellis M."/>
            <person name="Gelbart W."/>
            <person name="Iyer V.N."/>
            <person name="Pollard D.A."/>
            <person name="Sackton T.B."/>
            <person name="Larracuente A.M."/>
            <person name="Singh N.D."/>
            <person name="Abad J.P."/>
            <person name="Abt D.N."/>
            <person name="Adryan B."/>
            <person name="Aguade M."/>
            <person name="Akashi H."/>
            <person name="Anderson W.W."/>
            <person name="Aquadro C.F."/>
            <person name="Ardell D.H."/>
            <person name="Arguello R."/>
            <person name="Artieri C.G."/>
            <person name="Barbash D.A."/>
            <person name="Barker D."/>
            <person name="Barsanti P."/>
            <person name="Batterham P."/>
            <person name="Batzoglou S."/>
            <person name="Begun D."/>
            <person name="Bhutkar A."/>
            <person name="Blanco E."/>
            <person name="Bosak S.A."/>
            <person name="Bradley R.K."/>
            <person name="Brand A.D."/>
            <person name="Brent M.R."/>
            <person name="Brooks A.N."/>
            <person name="Brown R.H."/>
            <person name="Butlin R.K."/>
            <person name="Caggese C."/>
            <person name="Calvi B.R."/>
            <person name="Bernardo de Carvalho A."/>
            <person name="Caspi A."/>
            <person name="Castrezana S."/>
            <person name="Celniker S.E."/>
            <person name="Chang J.L."/>
            <person name="Chapple C."/>
            <person name="Chatterji S."/>
            <person name="Chinwalla A."/>
            <person name="Civetta A."/>
            <person name="Clifton S.W."/>
            <person name="Comeron J.M."/>
            <person name="Costello J.C."/>
            <person name="Coyne J.A."/>
            <person name="Daub J."/>
            <person name="David R.G."/>
            <person name="Delcher A.L."/>
            <person name="Delehaunty K."/>
            <person name="Do C.B."/>
            <person name="Ebling H."/>
            <person name="Edwards K."/>
            <person name="Eickbush T."/>
            <person name="Evans J.D."/>
            <person name="Filipski A."/>
            <person name="Findeiss S."/>
            <person name="Freyhult E."/>
            <person name="Fulton L."/>
            <person name="Fulton R."/>
            <person name="Garcia A.C."/>
            <person name="Gardiner A."/>
            <person name="Garfield D.A."/>
            <person name="Garvin B.E."/>
            <person name="Gibson G."/>
            <person name="Gilbert D."/>
            <person name="Gnerre S."/>
            <person name="Godfrey J."/>
            <person name="Good R."/>
            <person name="Gotea V."/>
            <person name="Gravely B."/>
            <person name="Greenberg A.J."/>
            <person name="Griffiths-Jones S."/>
            <person name="Gross S."/>
            <person name="Guigo R."/>
            <person name="Gustafson E.A."/>
            <person name="Haerty W."/>
            <person name="Hahn M.W."/>
            <person name="Halligan D.L."/>
            <person name="Halpern A.L."/>
            <person name="Halter G.M."/>
            <person name="Han M.V."/>
            <person name="Heger A."/>
            <person name="Hillier L."/>
            <person name="Hinrichs A.S."/>
            <person name="Holmes I."/>
            <person name="Hoskins R.A."/>
            <person name="Hubisz M.J."/>
            <person name="Hultmark D."/>
            <person name="Huntley M.A."/>
            <person name="Jaffe D.B."/>
            <person name="Jagadeeshan S."/>
            <person name="Jeck W.R."/>
            <person name="Johnson J."/>
            <person name="Jones C.D."/>
            <person name="Jordan W.C."/>
            <person name="Karpen G.H."/>
            <person name="Kataoka E."/>
            <person name="Keightley P.D."/>
            <person name="Kheradpour P."/>
            <person name="Kirkness E.F."/>
            <person name="Koerich L.B."/>
            <person name="Kristiansen K."/>
            <person name="Kudrna D."/>
            <person name="Kulathinal R.J."/>
            <person name="Kumar S."/>
            <person name="Kwok R."/>
            <person name="Lander E."/>
            <person name="Langley C.H."/>
            <person name="Lapoint R."/>
            <person name="Lazzaro B.P."/>
            <person name="Lee S.J."/>
            <person name="Levesque L."/>
            <person name="Li R."/>
            <person name="Lin C.F."/>
            <person name="Lin M.F."/>
            <person name="Lindblad-Toh K."/>
            <person name="Llopart A."/>
            <person name="Long M."/>
            <person name="Low L."/>
            <person name="Lozovsky E."/>
            <person name="Lu J."/>
            <person name="Luo M."/>
            <person name="Machado C.A."/>
            <person name="Makalowski W."/>
            <person name="Marzo M."/>
            <person name="Matsuda M."/>
            <person name="Matzkin L."/>
            <person name="McAllister B."/>
            <person name="McBride C.S."/>
            <person name="McKernan B."/>
            <person name="McKernan K."/>
            <person name="Mendez-Lago M."/>
            <person name="Minx P."/>
            <person name="Mollenhauer M.U."/>
            <person name="Montooth K."/>
            <person name="Mount S.M."/>
            <person name="Mu X."/>
            <person name="Myers E."/>
            <person name="Negre B."/>
            <person name="Newfeld S."/>
            <person name="Nielsen R."/>
            <person name="Noor M.A."/>
            <person name="O'Grady P."/>
            <person name="Pachter L."/>
            <person name="Papaceit M."/>
            <person name="Parisi M.J."/>
            <person name="Parisi M."/>
            <person name="Parts L."/>
            <person name="Pedersen J.S."/>
            <person name="Pesole G."/>
            <person name="Phillippy A.M."/>
            <person name="Ponting C.P."/>
            <person name="Pop M."/>
            <person name="Porcelli D."/>
            <person name="Powell J.R."/>
            <person name="Prohaska S."/>
            <person name="Pruitt K."/>
            <person name="Puig M."/>
            <person name="Quesneville H."/>
            <person name="Ram K.R."/>
            <person name="Rand D."/>
            <person name="Rasmussen M.D."/>
            <person name="Reed L.K."/>
            <person name="Reenan R."/>
            <person name="Reily A."/>
            <person name="Remington K.A."/>
            <person name="Rieger T.T."/>
            <person name="Ritchie M.G."/>
            <person name="Robin C."/>
            <person name="Rogers Y.H."/>
            <person name="Rohde C."/>
            <person name="Rozas J."/>
            <person name="Rubenfield M.J."/>
            <person name="Ruiz A."/>
            <person name="Russo S."/>
            <person name="Salzberg S.L."/>
            <person name="Sanchez-Gracia A."/>
            <person name="Saranga D.J."/>
            <person name="Sato H."/>
            <person name="Schaeffer S.W."/>
            <person name="Schatz M.C."/>
            <person name="Schlenke T."/>
            <person name="Schwartz R."/>
            <person name="Segarra C."/>
            <person name="Singh R.S."/>
            <person name="Sirot L."/>
            <person name="Sirota M."/>
            <person name="Sisneros N.B."/>
            <person name="Smith C.D."/>
            <person name="Smith T.F."/>
            <person name="Spieth J."/>
            <person name="Stage D.E."/>
            <person name="Stark A."/>
            <person name="Stephan W."/>
            <person name="Strausberg R.L."/>
            <person name="Strempel S."/>
            <person name="Sturgill D."/>
            <person name="Sutton G."/>
            <person name="Sutton G.G."/>
            <person name="Tao W."/>
            <person name="Teichmann S."/>
            <person name="Tobari Y.N."/>
            <person name="Tomimura Y."/>
            <person name="Tsolas J.M."/>
            <person name="Valente V.L."/>
            <person name="Venter E."/>
            <person name="Venter J.C."/>
            <person name="Vicario S."/>
            <person name="Vieira F.G."/>
            <person name="Vilella A.J."/>
            <person name="Villasante A."/>
            <person name="Walenz B."/>
            <person name="Wang J."/>
            <person name="Wasserman M."/>
            <person name="Watts T."/>
            <person name="Wilson D."/>
            <person name="Wilson R.K."/>
            <person name="Wing R.A."/>
            <person name="Wolfner M.F."/>
            <person name="Wong A."/>
            <person name="Wong G.K."/>
            <person name="Wu C.I."/>
            <person name="Wu G."/>
            <person name="Yamamoto D."/>
            <person name="Yang H.P."/>
            <person name="Yang S.P."/>
            <person name="Yorke J.A."/>
            <person name="Yoshida K."/>
            <person name="Zdobnov E."/>
            <person name="Zhang P."/>
            <person name="Zhang Y."/>
            <person name="Zimin A.V."/>
            <person name="Baldwin J."/>
            <person name="Abdouelleil A."/>
            <person name="Abdulkadir J."/>
            <person name="Abebe A."/>
            <person name="Abera B."/>
            <person name="Abreu J."/>
            <person name="Acer S.C."/>
            <person name="Aftuck L."/>
            <person name="Alexander A."/>
            <person name="An P."/>
            <person name="Anderson E."/>
            <person name="Anderson S."/>
            <person name="Arachi H."/>
            <person name="Azer M."/>
            <person name="Bachantsang P."/>
            <person name="Barry A."/>
            <person name="Bayul T."/>
            <person name="Berlin A."/>
            <person name="Bessette D."/>
            <person name="Bloom T."/>
            <person name="Blye J."/>
            <person name="Boguslavskiy L."/>
            <person name="Bonnet C."/>
            <person name="Boukhgalter B."/>
            <person name="Bourzgui I."/>
            <person name="Brown A."/>
            <person name="Cahill P."/>
            <person name="Channer S."/>
            <person name="Cheshatsang Y."/>
            <person name="Chuda L."/>
            <person name="Citroen M."/>
            <person name="Collymore A."/>
            <person name="Cooke P."/>
            <person name="Costello M."/>
            <person name="D'Aco K."/>
            <person name="Daza R."/>
            <person name="De Haan G."/>
            <person name="DeGray S."/>
            <person name="DeMaso C."/>
            <person name="Dhargay N."/>
            <person name="Dooley K."/>
            <person name="Dooley E."/>
            <person name="Doricent M."/>
            <person name="Dorje P."/>
            <person name="Dorjee K."/>
            <person name="Dupes A."/>
            <person name="Elong R."/>
            <person name="Falk J."/>
            <person name="Farina A."/>
            <person name="Faro S."/>
            <person name="Ferguson D."/>
            <person name="Fisher S."/>
            <person name="Foley C.D."/>
            <person name="Franke A."/>
            <person name="Friedrich D."/>
            <person name="Gadbois L."/>
            <person name="Gearin G."/>
            <person name="Gearin C.R."/>
            <person name="Giannoukos G."/>
            <person name="Goode T."/>
            <person name="Graham J."/>
            <person name="Grandbois E."/>
            <person name="Grewal S."/>
            <person name="Gyaltsen K."/>
            <person name="Hafez N."/>
            <person name="Hagos B."/>
            <person name="Hall J."/>
            <person name="Henson C."/>
            <person name="Hollinger A."/>
            <person name="Honan T."/>
            <person name="Huard M.D."/>
            <person name="Hughes L."/>
            <person name="Hurhula B."/>
            <person name="Husby M.E."/>
            <person name="Kamat A."/>
            <person name="Kanga B."/>
            <person name="Kashin S."/>
            <person name="Khazanovich D."/>
            <person name="Kisner P."/>
            <person name="Lance K."/>
            <person name="Lara M."/>
            <person name="Lee W."/>
            <person name="Lennon N."/>
            <person name="Letendre F."/>
            <person name="LeVine R."/>
            <person name="Lipovsky A."/>
            <person name="Liu X."/>
            <person name="Liu J."/>
            <person name="Liu S."/>
            <person name="Lokyitsang T."/>
            <person name="Lokyitsang Y."/>
            <person name="Lubonja R."/>
            <person name="Lui A."/>
            <person name="MacDonald P."/>
            <person name="Magnisalis V."/>
            <person name="Maru K."/>
            <person name="Matthews C."/>
            <person name="McCusker W."/>
            <person name="McDonough S."/>
            <person name="Mehta T."/>
            <person name="Meldrim J."/>
            <person name="Meneus L."/>
            <person name="Mihai O."/>
            <person name="Mihalev A."/>
            <person name="Mihova T."/>
            <person name="Mittelman R."/>
            <person name="Mlenga V."/>
            <person name="Montmayeur A."/>
            <person name="Mulrain L."/>
            <person name="Navidi A."/>
            <person name="Naylor J."/>
            <person name="Negash T."/>
            <person name="Nguyen T."/>
            <person name="Nguyen N."/>
            <person name="Nicol R."/>
            <person name="Norbu C."/>
            <person name="Norbu N."/>
            <person name="Novod N."/>
            <person name="O'Neill B."/>
            <person name="Osman S."/>
            <person name="Markiewicz E."/>
            <person name="Oyono O.L."/>
            <person name="Patti C."/>
            <person name="Phunkhang P."/>
            <person name="Pierre F."/>
            <person name="Priest M."/>
            <person name="Raghuraman S."/>
            <person name="Rege F."/>
            <person name="Reyes R."/>
            <person name="Rise C."/>
            <person name="Rogov P."/>
            <person name="Ross K."/>
            <person name="Ryan E."/>
            <person name="Settipalli S."/>
            <person name="Shea T."/>
            <person name="Sherpa N."/>
            <person name="Shi L."/>
            <person name="Shih D."/>
            <person name="Sparrow T."/>
            <person name="Spaulding J."/>
            <person name="Stalker J."/>
            <person name="Stange-Thomann N."/>
            <person name="Stavropoulos S."/>
            <person name="Stone C."/>
            <person name="Strader C."/>
            <person name="Tesfaye S."/>
            <person name="Thomson T."/>
            <person name="Thoulutsang Y."/>
            <person name="Thoulutsang D."/>
            <person name="Topham K."/>
            <person name="Topping I."/>
            <person name="Tsamla T."/>
            <person name="Vassiliev H."/>
            <person name="Vo A."/>
            <person name="Wangchuk T."/>
            <person name="Wangdi T."/>
            <person name="Weiand M."/>
            <person name="Wilkinson J."/>
            <person name="Wilson A."/>
            <person name="Yadav S."/>
            <person name="Young G."/>
            <person name="Yu Q."/>
            <person name="Zembek L."/>
            <person name="Zhong D."/>
            <person name="Zimmer A."/>
            <person name="Zwirko Z."/>
            <person name="Jaffe D.B."/>
            <person name="Alvarez P."/>
            <person name="Brockman W."/>
            <person name="Butler J."/>
            <person name="Chin C."/>
            <person name="Gnerre S."/>
            <person name="Grabherr M."/>
            <person name="Kleber M."/>
            <person name="Mauceli E."/>
            <person name="MacCallum I."/>
        </authorList>
    </citation>
    <scope>NUCLEOTIDE SEQUENCE [LARGE SCALE GENOMIC DNA]</scope>
    <source>
        <strain evidence="1 2">TSC#14021-0224.01</strain>
    </source>
</reference>
<gene>
    <name evidence="1" type="primary">Dere\GG15735</name>
    <name evidence="1" type="synonym">dere_GLEANR_15784</name>
    <name evidence="1" type="synonym">GG15735</name>
    <name evidence="1" type="ORF">Dere_GG15735</name>
</gene>
<proteinExistence type="predicted"/>
<dbReference type="OrthoDB" id="7811679at2759"/>
<dbReference type="eggNOG" id="ENOG502TCEI">
    <property type="taxonomic scope" value="Eukaryota"/>
</dbReference>
<sequence>MPFESKGTDSGSIAARLRQRYLNLSSPFLKDVTLKKSPPSKLFQSVAPTEMEGDEQAYREFERGLDISSLDPEHPEQPKLKYELAEDYKSSKHCICLRSSTAYECDRCHQYFYGRLSEICEEHPQEFYLMDKRGCPFCNAPLELIKKSPISRETILKIEEAELPSDEDL</sequence>
<organism evidence="1 2">
    <name type="scientific">Drosophila erecta</name>
    <name type="common">Fruit fly</name>
    <dbReference type="NCBI Taxonomy" id="7220"/>
    <lineage>
        <taxon>Eukaryota</taxon>
        <taxon>Metazoa</taxon>
        <taxon>Ecdysozoa</taxon>
        <taxon>Arthropoda</taxon>
        <taxon>Hexapoda</taxon>
        <taxon>Insecta</taxon>
        <taxon>Pterygota</taxon>
        <taxon>Neoptera</taxon>
        <taxon>Endopterygota</taxon>
        <taxon>Diptera</taxon>
        <taxon>Brachycera</taxon>
        <taxon>Muscomorpha</taxon>
        <taxon>Ephydroidea</taxon>
        <taxon>Drosophilidae</taxon>
        <taxon>Drosophila</taxon>
        <taxon>Sophophora</taxon>
    </lineage>
</organism>
<dbReference type="AlphaFoldDB" id="B3ND62"/>
<dbReference type="OMA" id="RSCPFCN"/>
<dbReference type="HOGENOM" id="CLU_125639_0_0_1"/>
<dbReference type="EMBL" id="CH954178">
    <property type="protein sequence ID" value="EDV51855.1"/>
    <property type="molecule type" value="Genomic_DNA"/>
</dbReference>
<dbReference type="PhylomeDB" id="B3ND62"/>
<evidence type="ECO:0000313" key="1">
    <source>
        <dbReference type="EMBL" id="EDV51855.1"/>
    </source>
</evidence>